<evidence type="ECO:0000256" key="2">
    <source>
        <dbReference type="ARBA" id="ARBA00022448"/>
    </source>
</evidence>
<evidence type="ECO:0000256" key="3">
    <source>
        <dbReference type="ARBA" id="ARBA00022692"/>
    </source>
</evidence>
<evidence type="ECO:0000256" key="10">
    <source>
        <dbReference type="SAM" id="Phobius"/>
    </source>
</evidence>
<dbReference type="Gene3D" id="1.10.3080.10">
    <property type="entry name" value="Clc chloride channel"/>
    <property type="match status" value="1"/>
</dbReference>
<dbReference type="InterPro" id="IPR001807">
    <property type="entry name" value="ClC"/>
</dbReference>
<accession>A0A9J6RQU7</accession>
<keyword evidence="6 10" id="KW-0472">Membrane</keyword>
<feature type="transmembrane region" description="Helical" evidence="10">
    <location>
        <begin position="20"/>
        <end position="44"/>
    </location>
</feature>
<evidence type="ECO:0000256" key="9">
    <source>
        <dbReference type="ARBA" id="ARBA00023303"/>
    </source>
</evidence>
<dbReference type="PRINTS" id="PR00762">
    <property type="entry name" value="CLCHANNEL"/>
</dbReference>
<feature type="transmembrane region" description="Helical" evidence="10">
    <location>
        <begin position="366"/>
        <end position="388"/>
    </location>
</feature>
<keyword evidence="4 10" id="KW-1133">Transmembrane helix</keyword>
<dbReference type="AlphaFoldDB" id="A0A9J6RQU7"/>
<dbReference type="InterPro" id="IPR014743">
    <property type="entry name" value="Cl-channel_core"/>
</dbReference>
<feature type="transmembrane region" description="Helical" evidence="10">
    <location>
        <begin position="301"/>
        <end position="322"/>
    </location>
</feature>
<gene>
    <name evidence="11" type="ORF">O0V09_17870</name>
</gene>
<dbReference type="InterPro" id="IPR050368">
    <property type="entry name" value="ClC-type_chloride_channel"/>
</dbReference>
<comment type="subcellular location">
    <subcellularLocation>
        <location evidence="1">Membrane</location>
        <topology evidence="1">Multi-pass membrane protein</topology>
    </subcellularLocation>
</comment>
<keyword evidence="12" id="KW-1185">Reference proteome</keyword>
<dbReference type="GO" id="GO:0005254">
    <property type="term" value="F:chloride channel activity"/>
    <property type="evidence" value="ECO:0007669"/>
    <property type="project" value="UniProtKB-KW"/>
</dbReference>
<reference evidence="11 12" key="1">
    <citation type="submission" date="2022-12" db="EMBL/GenBank/DDBJ databases">
        <title>Dasania phycosphaerae sp. nov., isolated from particulate material of the south coast of Korea.</title>
        <authorList>
            <person name="Jiang Y."/>
        </authorList>
    </citation>
    <scope>NUCLEOTIDE SEQUENCE [LARGE SCALE GENOMIC DNA]</scope>
    <source>
        <strain evidence="11 12">GY-19</strain>
    </source>
</reference>
<feature type="transmembrane region" description="Helical" evidence="10">
    <location>
        <begin position="271"/>
        <end position="289"/>
    </location>
</feature>
<evidence type="ECO:0000256" key="1">
    <source>
        <dbReference type="ARBA" id="ARBA00004141"/>
    </source>
</evidence>
<feature type="transmembrane region" description="Helical" evidence="10">
    <location>
        <begin position="400"/>
        <end position="419"/>
    </location>
</feature>
<evidence type="ECO:0000256" key="6">
    <source>
        <dbReference type="ARBA" id="ARBA00023136"/>
    </source>
</evidence>
<dbReference type="Pfam" id="PF00654">
    <property type="entry name" value="Voltage_CLC"/>
    <property type="match status" value="1"/>
</dbReference>
<evidence type="ECO:0000256" key="4">
    <source>
        <dbReference type="ARBA" id="ARBA00022989"/>
    </source>
</evidence>
<keyword evidence="8" id="KW-0868">Chloride</keyword>
<name>A0A9J6RQU7_9GAMM</name>
<evidence type="ECO:0000313" key="12">
    <source>
        <dbReference type="Proteomes" id="UP001069090"/>
    </source>
</evidence>
<dbReference type="EMBL" id="JAPTGG010000021">
    <property type="protein sequence ID" value="MCZ0867070.1"/>
    <property type="molecule type" value="Genomic_DNA"/>
</dbReference>
<evidence type="ECO:0000256" key="5">
    <source>
        <dbReference type="ARBA" id="ARBA00023065"/>
    </source>
</evidence>
<dbReference type="CDD" id="cd00400">
    <property type="entry name" value="Voltage_gated_ClC"/>
    <property type="match status" value="1"/>
</dbReference>
<sequence length="578" mass="61415">MLQNQLQHFRHHLAHDNSLLHFSTLGIIAGINCGLIMLAFHALLRFIESQILPGGVADNFEALPVWAYFALPACSGLIIGATIQLFAKHAARTGVPHVLHCLHSKHGHMPLKNMLVQFFMGAFALATGQSGGREGPAVHLGAGINSLLGQKLLLPNNSIRLLIGCGTAAAIAAAFNTPIAGVIFAMEVVMMEYTIVGFIPITLAAISATTVMRALTDTEKLFSIPHIEQIALSSLAELPYVVLLGLLAGCCSAAFIVILKQGLKLSDRPMLVRGLLAGVITGCCALLVPEVLGIGYDSLNAVLASEYTLAIILALLAAKILATAASCGLGLPIGLIGPNLLIGACLGGAVGIGVESLYPELSMQRGFYVLLGMGAVMGAVMNAPLAALMALLELTGNTHIIFPGMLAITVATISHSAVFKQRSATQTVFRRLNTLLRTDPLSLALQRTSVAGIMERRILTSPQLISAISAQSLLDDAERQQCVGLITNSREEGINYYQWQDIKPLLEAAIANQETEIDIYKIAPAFEPAAALHSQATLREALDLMNEQDVNCVHITGPRLVEGLLTRKAINRHASMPQ</sequence>
<feature type="transmembrane region" description="Helical" evidence="10">
    <location>
        <begin position="329"/>
        <end position="354"/>
    </location>
</feature>
<feature type="transmembrane region" description="Helical" evidence="10">
    <location>
        <begin position="65"/>
        <end position="87"/>
    </location>
</feature>
<keyword evidence="9" id="KW-0407">Ion channel</keyword>
<dbReference type="Proteomes" id="UP001069090">
    <property type="component" value="Unassembled WGS sequence"/>
</dbReference>
<organism evidence="11 12">
    <name type="scientific">Dasania phycosphaerae</name>
    <dbReference type="NCBI Taxonomy" id="2950436"/>
    <lineage>
        <taxon>Bacteria</taxon>
        <taxon>Pseudomonadati</taxon>
        <taxon>Pseudomonadota</taxon>
        <taxon>Gammaproteobacteria</taxon>
        <taxon>Cellvibrionales</taxon>
        <taxon>Spongiibacteraceae</taxon>
        <taxon>Dasania</taxon>
    </lineage>
</organism>
<proteinExistence type="predicted"/>
<dbReference type="PANTHER" id="PTHR43427:SF6">
    <property type="entry name" value="CHLORIDE CHANNEL PROTEIN CLC-E"/>
    <property type="match status" value="1"/>
</dbReference>
<dbReference type="SUPFAM" id="SSF81340">
    <property type="entry name" value="Clc chloride channel"/>
    <property type="match status" value="1"/>
</dbReference>
<keyword evidence="3 10" id="KW-0812">Transmembrane</keyword>
<dbReference type="GO" id="GO:0034707">
    <property type="term" value="C:chloride channel complex"/>
    <property type="evidence" value="ECO:0007669"/>
    <property type="project" value="UniProtKB-KW"/>
</dbReference>
<keyword evidence="7" id="KW-0869">Chloride channel</keyword>
<keyword evidence="2" id="KW-0813">Transport</keyword>
<feature type="transmembrane region" description="Helical" evidence="10">
    <location>
        <begin position="193"/>
        <end position="215"/>
    </location>
</feature>
<evidence type="ECO:0000256" key="7">
    <source>
        <dbReference type="ARBA" id="ARBA00023173"/>
    </source>
</evidence>
<feature type="transmembrane region" description="Helical" evidence="10">
    <location>
        <begin position="238"/>
        <end position="259"/>
    </location>
</feature>
<dbReference type="RefSeq" id="WP_258332999.1">
    <property type="nucleotide sequence ID" value="NZ_JAPTGG010000021.1"/>
</dbReference>
<dbReference type="PANTHER" id="PTHR43427">
    <property type="entry name" value="CHLORIDE CHANNEL PROTEIN CLC-E"/>
    <property type="match status" value="1"/>
</dbReference>
<evidence type="ECO:0000313" key="11">
    <source>
        <dbReference type="EMBL" id="MCZ0867070.1"/>
    </source>
</evidence>
<evidence type="ECO:0000256" key="8">
    <source>
        <dbReference type="ARBA" id="ARBA00023214"/>
    </source>
</evidence>
<protein>
    <submittedName>
        <fullName evidence="11">Chloride channel protein</fullName>
    </submittedName>
</protein>
<comment type="caution">
    <text evidence="11">The sequence shown here is derived from an EMBL/GenBank/DDBJ whole genome shotgun (WGS) entry which is preliminary data.</text>
</comment>
<feature type="transmembrane region" description="Helical" evidence="10">
    <location>
        <begin position="161"/>
        <end position="186"/>
    </location>
</feature>
<keyword evidence="5" id="KW-0406">Ion transport</keyword>